<dbReference type="EMBL" id="JBHSWU010000426">
    <property type="protein sequence ID" value="MFC6725201.1"/>
    <property type="molecule type" value="Genomic_DNA"/>
</dbReference>
<dbReference type="InterPro" id="IPR000700">
    <property type="entry name" value="PAS-assoc_C"/>
</dbReference>
<dbReference type="SMART" id="SM00086">
    <property type="entry name" value="PAC"/>
    <property type="match status" value="1"/>
</dbReference>
<dbReference type="InterPro" id="IPR036097">
    <property type="entry name" value="HisK_dim/P_sf"/>
</dbReference>
<dbReference type="CDD" id="cd00130">
    <property type="entry name" value="PAS"/>
    <property type="match status" value="1"/>
</dbReference>
<dbReference type="SMART" id="SM00091">
    <property type="entry name" value="PAS"/>
    <property type="match status" value="2"/>
</dbReference>
<dbReference type="CDD" id="cd00082">
    <property type="entry name" value="HisKA"/>
    <property type="match status" value="1"/>
</dbReference>
<dbReference type="PANTHER" id="PTHR44757:SF2">
    <property type="entry name" value="BIOFILM ARCHITECTURE MAINTENANCE PROTEIN MBAA"/>
    <property type="match status" value="1"/>
</dbReference>
<evidence type="ECO:0000259" key="2">
    <source>
        <dbReference type="PROSITE" id="PS50113"/>
    </source>
</evidence>
<dbReference type="Proteomes" id="UP001596328">
    <property type="component" value="Unassembled WGS sequence"/>
</dbReference>
<dbReference type="InterPro" id="IPR000014">
    <property type="entry name" value="PAS"/>
</dbReference>
<keyword evidence="4" id="KW-1185">Reference proteome</keyword>
<dbReference type="InterPro" id="IPR003661">
    <property type="entry name" value="HisK_dim/P_dom"/>
</dbReference>
<dbReference type="SUPFAM" id="SSF55785">
    <property type="entry name" value="PYP-like sensor domain (PAS domain)"/>
    <property type="match status" value="2"/>
</dbReference>
<accession>A0ABD5S168</accession>
<feature type="domain" description="PAC" evidence="2">
    <location>
        <begin position="226"/>
        <end position="277"/>
    </location>
</feature>
<name>A0ABD5S168_9EURY</name>
<dbReference type="InterPro" id="IPR052155">
    <property type="entry name" value="Biofilm_reg_signaling"/>
</dbReference>
<dbReference type="PROSITE" id="PS50112">
    <property type="entry name" value="PAS"/>
    <property type="match status" value="1"/>
</dbReference>
<gene>
    <name evidence="3" type="ORF">ACFQE1_12645</name>
</gene>
<dbReference type="Pfam" id="PF00512">
    <property type="entry name" value="HisKA"/>
    <property type="match status" value="1"/>
</dbReference>
<dbReference type="InterPro" id="IPR035965">
    <property type="entry name" value="PAS-like_dom_sf"/>
</dbReference>
<feature type="domain" description="PAS" evidence="1">
    <location>
        <begin position="152"/>
        <end position="222"/>
    </location>
</feature>
<dbReference type="InterPro" id="IPR013655">
    <property type="entry name" value="PAS_fold_3"/>
</dbReference>
<evidence type="ECO:0000313" key="3">
    <source>
        <dbReference type="EMBL" id="MFC6725201.1"/>
    </source>
</evidence>
<organism evidence="3 4">
    <name type="scientific">Halobium palmae</name>
    <dbReference type="NCBI Taxonomy" id="1776492"/>
    <lineage>
        <taxon>Archaea</taxon>
        <taxon>Methanobacteriati</taxon>
        <taxon>Methanobacteriota</taxon>
        <taxon>Stenosarchaea group</taxon>
        <taxon>Halobacteria</taxon>
        <taxon>Halobacteriales</taxon>
        <taxon>Haloferacaceae</taxon>
        <taxon>Halobium</taxon>
    </lineage>
</organism>
<dbReference type="AlphaFoldDB" id="A0ABD5S168"/>
<dbReference type="InterPro" id="IPR001610">
    <property type="entry name" value="PAC"/>
</dbReference>
<dbReference type="Pfam" id="PF13188">
    <property type="entry name" value="PAS_8"/>
    <property type="match status" value="1"/>
</dbReference>
<dbReference type="PANTHER" id="PTHR44757">
    <property type="entry name" value="DIGUANYLATE CYCLASE DGCP"/>
    <property type="match status" value="1"/>
</dbReference>
<feature type="non-terminal residue" evidence="3">
    <location>
        <position position="320"/>
    </location>
</feature>
<dbReference type="Gene3D" id="3.30.450.20">
    <property type="entry name" value="PAS domain"/>
    <property type="match status" value="2"/>
</dbReference>
<dbReference type="NCBIfam" id="TIGR00229">
    <property type="entry name" value="sensory_box"/>
    <property type="match status" value="1"/>
</dbReference>
<dbReference type="Gene3D" id="1.10.287.130">
    <property type="match status" value="1"/>
</dbReference>
<protein>
    <submittedName>
        <fullName evidence="3">PAS domain S-box protein</fullName>
    </submittedName>
</protein>
<dbReference type="PROSITE" id="PS50113">
    <property type="entry name" value="PAC"/>
    <property type="match status" value="1"/>
</dbReference>
<evidence type="ECO:0000259" key="1">
    <source>
        <dbReference type="PROSITE" id="PS50112"/>
    </source>
</evidence>
<proteinExistence type="predicted"/>
<evidence type="ECO:0000313" key="4">
    <source>
        <dbReference type="Proteomes" id="UP001596328"/>
    </source>
</evidence>
<reference evidence="3 4" key="1">
    <citation type="journal article" date="2019" name="Int. J. Syst. Evol. Microbiol.">
        <title>The Global Catalogue of Microorganisms (GCM) 10K type strain sequencing project: providing services to taxonomists for standard genome sequencing and annotation.</title>
        <authorList>
            <consortium name="The Broad Institute Genomics Platform"/>
            <consortium name="The Broad Institute Genome Sequencing Center for Infectious Disease"/>
            <person name="Wu L."/>
            <person name="Ma J."/>
        </authorList>
    </citation>
    <scope>NUCLEOTIDE SEQUENCE [LARGE SCALE GENOMIC DNA]</scope>
    <source>
        <strain evidence="3 4">NBRC 111368</strain>
    </source>
</reference>
<dbReference type="Pfam" id="PF08447">
    <property type="entry name" value="PAS_3"/>
    <property type="match status" value="1"/>
</dbReference>
<sequence>MHVLGRPADASGPVDLTPLFFVPTGLVIAWGLLRYRMLDLLPVARDLAVEHMTDAVVVLDAEDRVVDFNPAAASLFDLAAADLGTDAGTALGVDGGAALADGEDYVREADEEDDGSDERRYFEVDSVTVRDGRDDVRGRLYLFHDVSDRRNRERWLRTLTENASDVVAVLGNDGTIRYGGQSMEARLGYEPADIVGRDVTTLLHPDDRDRVRERFVGLLRDPGGQRNTEMRVRRADGSYRTFDVYWRNLLDDPAVEGVVVNAHDVTERKARERRLKRQNEQLDAFASVVSHDLRNPLNVASGFLDLARETGDPDHFDRVA</sequence>
<dbReference type="SUPFAM" id="SSF47384">
    <property type="entry name" value="Homodimeric domain of signal transducing histidine kinase"/>
    <property type="match status" value="1"/>
</dbReference>
<comment type="caution">
    <text evidence="3">The sequence shown here is derived from an EMBL/GenBank/DDBJ whole genome shotgun (WGS) entry which is preliminary data.</text>
</comment>